<feature type="transmembrane region" description="Helical" evidence="1">
    <location>
        <begin position="263"/>
        <end position="280"/>
    </location>
</feature>
<dbReference type="OrthoDB" id="2151407at2"/>
<feature type="transmembrane region" description="Helical" evidence="1">
    <location>
        <begin position="177"/>
        <end position="199"/>
    </location>
</feature>
<evidence type="ECO:0008006" key="4">
    <source>
        <dbReference type="Google" id="ProtNLM"/>
    </source>
</evidence>
<accession>A0A173LP06</accession>
<sequence>MTTPEPHTPWPKAVAMGVVGAVIVSLVVLAFLWPSMTSKPKDLPVDVVASEQAFEQFTAQATKAAEAQGQDLPFEFNRVNTRDAAVDGIEAREAYGAFVLPSAPGATMEVLTAKAANTQVATMLTSTADGMVAAQAAQLPADAPADQRIAVLQAASAGAEVTDVVPPSEDDPNGTGFALAALPLTIGGILGGVITSLALKGTWRRLVGVLTYSVVGSAALFGILDLWFNLTPGPVYLVWPAIALSLAATASVIVGLHSLLGPPGIGVGAILTMFIGNPLAGAQAPKEFLPGPFGEIGQLFVPGATGTLLRDVSYFPEASTLAPWLTLAVWAAAGLSLIVFAHHRNGRGAESPAPATS</sequence>
<name>A0A173LP06_9ACTN</name>
<organism evidence="2 3">
    <name type="scientific">Dietzia timorensis</name>
    <dbReference type="NCBI Taxonomy" id="499555"/>
    <lineage>
        <taxon>Bacteria</taxon>
        <taxon>Bacillati</taxon>
        <taxon>Actinomycetota</taxon>
        <taxon>Actinomycetes</taxon>
        <taxon>Mycobacteriales</taxon>
        <taxon>Dietziaceae</taxon>
        <taxon>Dietzia</taxon>
    </lineage>
</organism>
<keyword evidence="1" id="KW-0812">Transmembrane</keyword>
<feature type="transmembrane region" description="Helical" evidence="1">
    <location>
        <begin position="236"/>
        <end position="256"/>
    </location>
</feature>
<keyword evidence="3" id="KW-1185">Reference proteome</keyword>
<proteinExistence type="predicted"/>
<gene>
    <name evidence="2" type="ORF">BJL86_2477</name>
</gene>
<feature type="transmembrane region" description="Helical" evidence="1">
    <location>
        <begin position="321"/>
        <end position="341"/>
    </location>
</feature>
<evidence type="ECO:0000313" key="2">
    <source>
        <dbReference type="EMBL" id="ANI93241.1"/>
    </source>
</evidence>
<keyword evidence="1" id="KW-1133">Transmembrane helix</keyword>
<dbReference type="RefSeq" id="WP_075844994.1">
    <property type="nucleotide sequence ID" value="NZ_CP015961.1"/>
</dbReference>
<dbReference type="EMBL" id="CP015961">
    <property type="protein sequence ID" value="ANI93241.1"/>
    <property type="molecule type" value="Genomic_DNA"/>
</dbReference>
<dbReference type="KEGG" id="dtm:BJL86_2477"/>
<evidence type="ECO:0000256" key="1">
    <source>
        <dbReference type="SAM" id="Phobius"/>
    </source>
</evidence>
<keyword evidence="1" id="KW-0472">Membrane</keyword>
<dbReference type="STRING" id="499555.BJL86_2477"/>
<reference evidence="2 3" key="1">
    <citation type="submission" date="2016-06" db="EMBL/GenBank/DDBJ databases">
        <title>Complete genome sequence of a saline-alkali tolerant type strain Dietzia timorensis ID05-A0528T.</title>
        <authorList>
            <person name="Wu X."/>
        </authorList>
    </citation>
    <scope>NUCLEOTIDE SEQUENCE [LARGE SCALE GENOMIC DNA]</scope>
    <source>
        <strain evidence="2 3">ID05-A0528</strain>
    </source>
</reference>
<feature type="transmembrane region" description="Helical" evidence="1">
    <location>
        <begin position="12"/>
        <end position="33"/>
    </location>
</feature>
<evidence type="ECO:0000313" key="3">
    <source>
        <dbReference type="Proteomes" id="UP000186104"/>
    </source>
</evidence>
<dbReference type="Proteomes" id="UP000186104">
    <property type="component" value="Chromosome"/>
</dbReference>
<feature type="transmembrane region" description="Helical" evidence="1">
    <location>
        <begin position="206"/>
        <end position="230"/>
    </location>
</feature>
<protein>
    <recommendedName>
        <fullName evidence="4">ABC transporter permease</fullName>
    </recommendedName>
</protein>
<dbReference type="AlphaFoldDB" id="A0A173LP06"/>